<feature type="compositionally biased region" description="Low complexity" evidence="1">
    <location>
        <begin position="917"/>
        <end position="932"/>
    </location>
</feature>
<feature type="compositionally biased region" description="Basic and acidic residues" evidence="1">
    <location>
        <begin position="504"/>
        <end position="529"/>
    </location>
</feature>
<name>A0A2T2NR42_CORCC</name>
<dbReference type="Pfam" id="PF20776">
    <property type="entry name" value="SLS1_N"/>
    <property type="match status" value="1"/>
</dbReference>
<dbReference type="GO" id="GO:0005743">
    <property type="term" value="C:mitochondrial inner membrane"/>
    <property type="evidence" value="ECO:0007669"/>
    <property type="project" value="InterPro"/>
</dbReference>
<sequence>MLAARASSAFVCIRCELKLARTPFSALSRRSSHANFSASSTARNEDGRAALLAAHEAHEDPKRLSPRPLGRTKRRKGGQTLKETTARLGGIKTMGDDAEILVLREVGDQPSRGTDSKAHVDPPPEVVPVDLTSLQKDTALSPAEINAQLETLRPKSEGDPTEPVHITQATFIKLQRVLNQGFTMQQLSQYYSAAKNVQEDQVDREVMDDLKRAQAAETHSQGTGKRPLERTEWSPGTTQINRRLPGLDVTYRPKRRPVSKQLLIDQILRNVWNIVLLEEIEAPGEIELLLKPWQIVILSAGSPSHLDTVGNERKAKIEIHHHHNVVRITADKTTAEYAADDIEKLLHASTRKQYRLSNWAPFLADDVPKENLTSIFTAPKLELIANQSRTFVHVASSSDLLVRALDQNSLAEAERCIISMLPQKVPGLHKYDTHRLDAFNDQVYLNPPSFNDSLDCTLRDMSLGRWHLPIRKRAPEIFNEEETDEQDLDNVKKDESVAQGQEIPVHKQTTEESDKKTTDDQDLGNVKEDESIAQRQKILDRFLPVFEKAFLDEEHRSRAEEVGWTSPKQIISVQYGHALFPSTSSASDIATTGQHLLSSRAPFSHICPGLPQLMMGGQFTSKFMTPVPSLEYEFVPEPSQILESQWPYPRLSIQFRYPPGGSPFLKKATLTYGEQIHDVLLPDKTVDLRFSFYQKLEIDKTREIEAVEKFASKVISNLRGGGRVTAPRELTLKIPKEFLAGHHPDTWKSHSATYLFTGVRLRQTVVSTSSGMDLAYSTVQSGKLGWKGNSLSSYMEVLHGSGNATQELTPERFQVLREDLNKFVRRSFRVADRLTDAAYQQDTSGRRKARFERMEAEANASVVKKPARHPDSARRLRRLALQPKPKEVDPAVELEQLVKEQAAEREAIIGDSSPDGASIESSQPASAEPEPSQMERREIEPSRDGTPEVQNVSTDSVLVTVDTVDNEATKSAGDDVVQPTDTKHSNDEQSSTAPTEESKSTAEADRDSAKPSA</sequence>
<dbReference type="InterPro" id="IPR048401">
    <property type="entry name" value="SLS1_C"/>
</dbReference>
<dbReference type="Proteomes" id="UP000240883">
    <property type="component" value="Unassembled WGS sequence"/>
</dbReference>
<gene>
    <name evidence="5" type="ORF">BS50DRAFT_620349</name>
</gene>
<evidence type="ECO:0000259" key="2">
    <source>
        <dbReference type="Pfam" id="PF14611"/>
    </source>
</evidence>
<reference evidence="5 6" key="1">
    <citation type="journal article" date="2018" name="Front. Microbiol.">
        <title>Genome-Wide Analysis of Corynespora cassiicola Leaf Fall Disease Putative Effectors.</title>
        <authorList>
            <person name="Lopez D."/>
            <person name="Ribeiro S."/>
            <person name="Label P."/>
            <person name="Fumanal B."/>
            <person name="Venisse J.S."/>
            <person name="Kohler A."/>
            <person name="de Oliveira R.R."/>
            <person name="Labutti K."/>
            <person name="Lipzen A."/>
            <person name="Lail K."/>
            <person name="Bauer D."/>
            <person name="Ohm R.A."/>
            <person name="Barry K.W."/>
            <person name="Spatafora J."/>
            <person name="Grigoriev I.V."/>
            <person name="Martin F.M."/>
            <person name="Pujade-Renaud V."/>
        </authorList>
    </citation>
    <scope>NUCLEOTIDE SEQUENCE [LARGE SCALE GENOMIC DNA]</scope>
    <source>
        <strain evidence="5 6">Philippines</strain>
    </source>
</reference>
<feature type="domain" description="SLS1 C-terminal" evidence="4">
    <location>
        <begin position="459"/>
        <end position="828"/>
    </location>
</feature>
<dbReference type="AlphaFoldDB" id="A0A2T2NR42"/>
<organism evidence="5 6">
    <name type="scientific">Corynespora cassiicola Philippines</name>
    <dbReference type="NCBI Taxonomy" id="1448308"/>
    <lineage>
        <taxon>Eukaryota</taxon>
        <taxon>Fungi</taxon>
        <taxon>Dikarya</taxon>
        <taxon>Ascomycota</taxon>
        <taxon>Pezizomycotina</taxon>
        <taxon>Dothideomycetes</taxon>
        <taxon>Pleosporomycetidae</taxon>
        <taxon>Pleosporales</taxon>
        <taxon>Corynesporascaceae</taxon>
        <taxon>Corynespora</taxon>
    </lineage>
</organism>
<evidence type="ECO:0000313" key="6">
    <source>
        <dbReference type="Proteomes" id="UP000240883"/>
    </source>
</evidence>
<feature type="region of interest" description="Disordered" evidence="1">
    <location>
        <begin position="54"/>
        <end position="84"/>
    </location>
</feature>
<feature type="compositionally biased region" description="Low complexity" evidence="1">
    <location>
        <begin position="952"/>
        <end position="963"/>
    </location>
</feature>
<feature type="region of interest" description="Disordered" evidence="1">
    <location>
        <begin position="909"/>
        <end position="1013"/>
    </location>
</feature>
<feature type="compositionally biased region" description="Basic and acidic residues" evidence="1">
    <location>
        <begin position="933"/>
        <end position="946"/>
    </location>
</feature>
<dbReference type="InterPro" id="IPR048400">
    <property type="entry name" value="SLS1_N"/>
</dbReference>
<dbReference type="PANTHER" id="PTHR37919:SF2">
    <property type="entry name" value="EXPERA DOMAIN-CONTAINING PROTEIN"/>
    <property type="match status" value="1"/>
</dbReference>
<evidence type="ECO:0000313" key="5">
    <source>
        <dbReference type="EMBL" id="PSN67902.1"/>
    </source>
</evidence>
<proteinExistence type="predicted"/>
<dbReference type="Pfam" id="PF20778">
    <property type="entry name" value="SLS1_C"/>
    <property type="match status" value="1"/>
</dbReference>
<feature type="domain" description="SLS1 first KH" evidence="2">
    <location>
        <begin position="283"/>
        <end position="347"/>
    </location>
</feature>
<dbReference type="Pfam" id="PF14611">
    <property type="entry name" value="KH_SLS1_1"/>
    <property type="match status" value="1"/>
</dbReference>
<keyword evidence="6" id="KW-1185">Reference proteome</keyword>
<dbReference type="EMBL" id="KZ678134">
    <property type="protein sequence ID" value="PSN67902.1"/>
    <property type="molecule type" value="Genomic_DNA"/>
</dbReference>
<feature type="domain" description="SLS1 N-terminal" evidence="3">
    <location>
        <begin position="139"/>
        <end position="275"/>
    </location>
</feature>
<dbReference type="PANTHER" id="PTHR37919">
    <property type="entry name" value="PROTEIN CBG05606"/>
    <property type="match status" value="1"/>
</dbReference>
<feature type="region of interest" description="Disordered" evidence="1">
    <location>
        <begin position="477"/>
        <end position="529"/>
    </location>
</feature>
<dbReference type="OrthoDB" id="5392646at2759"/>
<dbReference type="STRING" id="1448308.A0A2T2NR42"/>
<feature type="compositionally biased region" description="Basic and acidic residues" evidence="1">
    <location>
        <begin position="996"/>
        <end position="1013"/>
    </location>
</feature>
<evidence type="ECO:0000259" key="4">
    <source>
        <dbReference type="Pfam" id="PF20778"/>
    </source>
</evidence>
<dbReference type="InterPro" id="IPR032741">
    <property type="entry name" value="Sls1_KH-1"/>
</dbReference>
<feature type="compositionally biased region" description="Acidic residues" evidence="1">
    <location>
        <begin position="478"/>
        <end position="488"/>
    </location>
</feature>
<evidence type="ECO:0000259" key="3">
    <source>
        <dbReference type="Pfam" id="PF20776"/>
    </source>
</evidence>
<accession>A0A2T2NR42</accession>
<evidence type="ECO:0000256" key="1">
    <source>
        <dbReference type="SAM" id="MobiDB-lite"/>
    </source>
</evidence>
<protein>
    <submittedName>
        <fullName evidence="5">Uncharacterized protein</fullName>
    </submittedName>
</protein>
<feature type="region of interest" description="Disordered" evidence="1">
    <location>
        <begin position="214"/>
        <end position="239"/>
    </location>
</feature>